<dbReference type="GO" id="GO:0006535">
    <property type="term" value="P:cysteine biosynthetic process from serine"/>
    <property type="evidence" value="ECO:0007669"/>
    <property type="project" value="InterPro"/>
</dbReference>
<dbReference type="Gene3D" id="2.160.10.10">
    <property type="entry name" value="Hexapeptide repeat proteins"/>
    <property type="match status" value="1"/>
</dbReference>
<dbReference type="GO" id="GO:0009001">
    <property type="term" value="F:serine O-acetyltransferase activity"/>
    <property type="evidence" value="ECO:0007669"/>
    <property type="project" value="InterPro"/>
</dbReference>
<dbReference type="AlphaFoldDB" id="A0A0F9VI91"/>
<accession>A0A0F9VI91</accession>
<dbReference type="SUPFAM" id="SSF51161">
    <property type="entry name" value="Trimeric LpxA-like enzymes"/>
    <property type="match status" value="1"/>
</dbReference>
<organism evidence="3">
    <name type="scientific">marine sediment metagenome</name>
    <dbReference type="NCBI Taxonomy" id="412755"/>
    <lineage>
        <taxon>unclassified sequences</taxon>
        <taxon>metagenomes</taxon>
        <taxon>ecological metagenomes</taxon>
    </lineage>
</organism>
<reference evidence="3" key="1">
    <citation type="journal article" date="2015" name="Nature">
        <title>Complex archaea that bridge the gap between prokaryotes and eukaryotes.</title>
        <authorList>
            <person name="Spang A."/>
            <person name="Saw J.H."/>
            <person name="Jorgensen S.L."/>
            <person name="Zaremba-Niedzwiedzka K."/>
            <person name="Martijn J."/>
            <person name="Lind A.E."/>
            <person name="van Eijk R."/>
            <person name="Schleper C."/>
            <person name="Guy L."/>
            <person name="Ettema T.J."/>
        </authorList>
    </citation>
    <scope>NUCLEOTIDE SEQUENCE</scope>
</reference>
<evidence type="ECO:0000256" key="1">
    <source>
        <dbReference type="ARBA" id="ARBA00022679"/>
    </source>
</evidence>
<sequence length="164" mass="18105">MINQIKSDWIAHGRTLYRAGFRALFVYRFGNWRMTIKSKLIRAPLSLIYRFMEQRVRFKYGIELPYTAKLGERVVFEHQHGIVIHGNCVIGDDCIIRQGVTLGNRYLDKPFDAPVLGVGVSVGAGAKILGFVNIGDHATIGANAVVLNDVPAGKTVVGIPAKLV</sequence>
<dbReference type="PIRSF" id="PIRSF000441">
    <property type="entry name" value="CysE"/>
    <property type="match status" value="1"/>
</dbReference>
<dbReference type="GO" id="GO:0005737">
    <property type="term" value="C:cytoplasm"/>
    <property type="evidence" value="ECO:0007669"/>
    <property type="project" value="InterPro"/>
</dbReference>
<dbReference type="PANTHER" id="PTHR42811">
    <property type="entry name" value="SERINE ACETYLTRANSFERASE"/>
    <property type="match status" value="1"/>
</dbReference>
<dbReference type="InterPro" id="IPR011004">
    <property type="entry name" value="Trimer_LpxA-like_sf"/>
</dbReference>
<gene>
    <name evidence="3" type="ORF">LCGC14_0480310</name>
</gene>
<dbReference type="PROSITE" id="PS00101">
    <property type="entry name" value="HEXAPEP_TRANSFERASES"/>
    <property type="match status" value="1"/>
</dbReference>
<keyword evidence="1" id="KW-0808">Transferase</keyword>
<proteinExistence type="predicted"/>
<dbReference type="InterPro" id="IPR018357">
    <property type="entry name" value="Hexapep_transf_CS"/>
</dbReference>
<evidence type="ECO:0000256" key="2">
    <source>
        <dbReference type="ARBA" id="ARBA00023315"/>
    </source>
</evidence>
<dbReference type="CDD" id="cd03354">
    <property type="entry name" value="LbH_SAT"/>
    <property type="match status" value="1"/>
</dbReference>
<dbReference type="InterPro" id="IPR045304">
    <property type="entry name" value="LbH_SAT"/>
</dbReference>
<evidence type="ECO:0008006" key="4">
    <source>
        <dbReference type="Google" id="ProtNLM"/>
    </source>
</evidence>
<comment type="caution">
    <text evidence="3">The sequence shown here is derived from an EMBL/GenBank/DDBJ whole genome shotgun (WGS) entry which is preliminary data.</text>
</comment>
<dbReference type="InterPro" id="IPR005881">
    <property type="entry name" value="Ser_O-AcTrfase"/>
</dbReference>
<dbReference type="EMBL" id="LAZR01000521">
    <property type="protein sequence ID" value="KKN65558.1"/>
    <property type="molecule type" value="Genomic_DNA"/>
</dbReference>
<evidence type="ECO:0000313" key="3">
    <source>
        <dbReference type="EMBL" id="KKN65558.1"/>
    </source>
</evidence>
<keyword evidence="2" id="KW-0012">Acyltransferase</keyword>
<name>A0A0F9VI91_9ZZZZ</name>
<protein>
    <recommendedName>
        <fullName evidence="4">Serine O-acetyltransferase</fullName>
    </recommendedName>
</protein>